<dbReference type="CDD" id="cd01638">
    <property type="entry name" value="CysQ"/>
    <property type="match status" value="1"/>
</dbReference>
<dbReference type="InterPro" id="IPR000760">
    <property type="entry name" value="Inositol_monophosphatase-like"/>
</dbReference>
<evidence type="ECO:0000256" key="1">
    <source>
        <dbReference type="ARBA" id="ARBA00009759"/>
    </source>
</evidence>
<sequence>MTNWHKDDLPLLLDVARQAGAIAHGYFGQQLKTWYKGQERSPVSEADYAVDKLLRDTLLGARPNYGWLSEETLDDPARLSNETIFVVDPIDGTRGFIAGKRDWCISVAIVHQGVPVAGVLAVPARDEIWAAALGQGATRNGVALEAAPSSPPVPLVVSMPDSLAPEAIARFGDDIERAPGGPSLALRIARVASGELDAVLVRPRSNEWDLAAANVLLGETGRCLVDEHGTRVTYNAADPSRGILVAAAPAETGRLLACFSTGDRSGPGH</sequence>
<dbReference type="PANTHER" id="PTHR20854">
    <property type="entry name" value="INOSITOL MONOPHOSPHATASE"/>
    <property type="match status" value="1"/>
</dbReference>
<name>A0ABS6WNV6_9HYPH</name>
<comment type="caution">
    <text evidence="2">The sequence shown here is derived from an EMBL/GenBank/DDBJ whole genome shotgun (WGS) entry which is preliminary data.</text>
</comment>
<evidence type="ECO:0000313" key="2">
    <source>
        <dbReference type="EMBL" id="MBW3097092.1"/>
    </source>
</evidence>
<dbReference type="Proteomes" id="UP001430804">
    <property type="component" value="Unassembled WGS sequence"/>
</dbReference>
<evidence type="ECO:0000313" key="3">
    <source>
        <dbReference type="Proteomes" id="UP001430804"/>
    </source>
</evidence>
<dbReference type="Pfam" id="PF00459">
    <property type="entry name" value="Inositol_P"/>
    <property type="match status" value="1"/>
</dbReference>
<comment type="similarity">
    <text evidence="1">Belongs to the inositol monophosphatase superfamily.</text>
</comment>
<proteinExistence type="inferred from homology"/>
<accession>A0ABS6WNV6</accession>
<dbReference type="PANTHER" id="PTHR20854:SF4">
    <property type="entry name" value="INOSITOL-1-MONOPHOSPHATASE-RELATED"/>
    <property type="match status" value="1"/>
</dbReference>
<gene>
    <name evidence="2" type="ORF">KY465_07350</name>
</gene>
<dbReference type="EMBL" id="JAHWQX010000002">
    <property type="protein sequence ID" value="MBW3097092.1"/>
    <property type="molecule type" value="Genomic_DNA"/>
</dbReference>
<reference evidence="2" key="1">
    <citation type="submission" date="2021-07" db="EMBL/GenBank/DDBJ databases">
        <title>Pseudohoeflea marina sp. nov. a polyhydroxyalcanoate-producing bacterium.</title>
        <authorList>
            <person name="Zheng W."/>
            <person name="Yu S."/>
            <person name="Huang Y."/>
        </authorList>
    </citation>
    <scope>NUCLEOTIDE SEQUENCE</scope>
    <source>
        <strain evidence="2">DP4N28-3</strain>
    </source>
</reference>
<organism evidence="2 3">
    <name type="scientific">Pseudohoeflea coraliihabitans</name>
    <dbReference type="NCBI Taxonomy" id="2860393"/>
    <lineage>
        <taxon>Bacteria</taxon>
        <taxon>Pseudomonadati</taxon>
        <taxon>Pseudomonadota</taxon>
        <taxon>Alphaproteobacteria</taxon>
        <taxon>Hyphomicrobiales</taxon>
        <taxon>Rhizobiaceae</taxon>
        <taxon>Pseudohoeflea</taxon>
    </lineage>
</organism>
<keyword evidence="3" id="KW-1185">Reference proteome</keyword>
<protein>
    <submittedName>
        <fullName evidence="2">3'(2'),5'-bisphosphate nucleotidase CysQ</fullName>
    </submittedName>
</protein>
<dbReference type="RefSeq" id="WP_219201030.1">
    <property type="nucleotide sequence ID" value="NZ_JAHWQX010000002.1"/>
</dbReference>